<dbReference type="HOGENOM" id="CLU_3011531_0_0_11"/>
<name>U7V8E3_9MICC</name>
<evidence type="ECO:0000313" key="1">
    <source>
        <dbReference type="EMBL" id="ERT67414.1"/>
    </source>
</evidence>
<proteinExistence type="predicted"/>
<gene>
    <name evidence="1" type="ORF">HMPREF0742_00319</name>
</gene>
<dbReference type="Proteomes" id="UP000017174">
    <property type="component" value="Unassembled WGS sequence"/>
</dbReference>
<sequence>MCYMSKVFAGHNLLNSNKDALLANPTPPSADLNHQLATCASRRHASHPVTRVRVGV</sequence>
<protein>
    <submittedName>
        <fullName evidence="1">Uncharacterized protein</fullName>
    </submittedName>
</protein>
<dbReference type="EMBL" id="AXZG01000010">
    <property type="protein sequence ID" value="ERT67414.1"/>
    <property type="molecule type" value="Genomic_DNA"/>
</dbReference>
<evidence type="ECO:0000313" key="2">
    <source>
        <dbReference type="Proteomes" id="UP000017174"/>
    </source>
</evidence>
<dbReference type="AlphaFoldDB" id="U7V8E3"/>
<organism evidence="1 2">
    <name type="scientific">Rothia aeria F0184</name>
    <dbReference type="NCBI Taxonomy" id="888019"/>
    <lineage>
        <taxon>Bacteria</taxon>
        <taxon>Bacillati</taxon>
        <taxon>Actinomycetota</taxon>
        <taxon>Actinomycetes</taxon>
        <taxon>Micrococcales</taxon>
        <taxon>Micrococcaceae</taxon>
        <taxon>Rothia</taxon>
    </lineage>
</organism>
<reference evidence="1 2" key="1">
    <citation type="submission" date="2013-08" db="EMBL/GenBank/DDBJ databases">
        <authorList>
            <person name="Weinstock G."/>
            <person name="Sodergren E."/>
            <person name="Wylie T."/>
            <person name="Fulton L."/>
            <person name="Fulton R."/>
            <person name="Fronick C."/>
            <person name="O'Laughlin M."/>
            <person name="Godfrey J."/>
            <person name="Miner T."/>
            <person name="Herter B."/>
            <person name="Appelbaum E."/>
            <person name="Cordes M."/>
            <person name="Lek S."/>
            <person name="Wollam A."/>
            <person name="Pepin K.H."/>
            <person name="Palsikar V.B."/>
            <person name="Mitreva M."/>
            <person name="Wilson R.K."/>
        </authorList>
    </citation>
    <scope>NUCLEOTIDE SEQUENCE [LARGE SCALE GENOMIC DNA]</scope>
    <source>
        <strain evidence="1 2">F0184</strain>
    </source>
</reference>
<comment type="caution">
    <text evidence="1">The sequence shown here is derived from an EMBL/GenBank/DDBJ whole genome shotgun (WGS) entry which is preliminary data.</text>
</comment>
<accession>U7V8E3</accession>